<dbReference type="PROSITE" id="PS50928">
    <property type="entry name" value="ABC_TM1"/>
    <property type="match status" value="1"/>
</dbReference>
<gene>
    <name evidence="11" type="ORF">EPK99_03350</name>
</gene>
<feature type="transmembrane region" description="Helical" evidence="9">
    <location>
        <begin position="65"/>
        <end position="92"/>
    </location>
</feature>
<dbReference type="PANTHER" id="PTHR43386">
    <property type="entry name" value="OLIGOPEPTIDE TRANSPORT SYSTEM PERMEASE PROTEIN APPC"/>
    <property type="match status" value="1"/>
</dbReference>
<sequence>MTSSQSTALSPSLLVAVGRSTEIASPPPDAAEAEKEWSYTRAPDALSARSAYQSRRGLRREIRIFLTNPNAIVGVLFLASVVVTALLAPLLYPGDPLEMVSRPFLWPGQNADYPLGTDSMGRDVLAGIVHGARISLTVGIVATALGLTIGIGIGAVAGYFGGWVDEVLVKIIEIFQTLPNFVLLVVLVAIAQPTVTTVTAAIGIITWPTVARLTRAEFRAIREKDYVLAARSLGYGHARIVFAEILPNALPPIIVTSSVMVAGAILMEAALSFMGLGDPNRVSWGSMIGSGRDVIRTAWYLTALPGLAIVFTVISLNLISDGLNDALNPRFSEERR</sequence>
<evidence type="ECO:0000313" key="12">
    <source>
        <dbReference type="Proteomes" id="UP000287687"/>
    </source>
</evidence>
<evidence type="ECO:0000256" key="9">
    <source>
        <dbReference type="RuleBase" id="RU363032"/>
    </source>
</evidence>
<dbReference type="GO" id="GO:0015031">
    <property type="term" value="P:protein transport"/>
    <property type="evidence" value="ECO:0007669"/>
    <property type="project" value="UniProtKB-KW"/>
</dbReference>
<dbReference type="InterPro" id="IPR035906">
    <property type="entry name" value="MetI-like_sf"/>
</dbReference>
<keyword evidence="7 9" id="KW-1133">Transmembrane helix</keyword>
<comment type="similarity">
    <text evidence="9">Belongs to the binding-protein-dependent transport system permease family.</text>
</comment>
<evidence type="ECO:0000256" key="4">
    <source>
        <dbReference type="ARBA" id="ARBA00022692"/>
    </source>
</evidence>
<feature type="domain" description="ABC transmembrane type-1" evidence="10">
    <location>
        <begin position="132"/>
        <end position="320"/>
    </location>
</feature>
<comment type="subcellular location">
    <subcellularLocation>
        <location evidence="1 9">Cell membrane</location>
        <topology evidence="1 9">Multi-pass membrane protein</topology>
    </subcellularLocation>
</comment>
<evidence type="ECO:0000256" key="2">
    <source>
        <dbReference type="ARBA" id="ARBA00022448"/>
    </source>
</evidence>
<keyword evidence="8 9" id="KW-0472">Membrane</keyword>
<dbReference type="AlphaFoldDB" id="A0A444LM42"/>
<dbReference type="GO" id="GO:0015833">
    <property type="term" value="P:peptide transport"/>
    <property type="evidence" value="ECO:0007669"/>
    <property type="project" value="UniProtKB-KW"/>
</dbReference>
<feature type="transmembrane region" description="Helical" evidence="9">
    <location>
        <begin position="253"/>
        <end position="277"/>
    </location>
</feature>
<dbReference type="Gene3D" id="1.10.3720.10">
    <property type="entry name" value="MetI-like"/>
    <property type="match status" value="1"/>
</dbReference>
<keyword evidence="12" id="KW-1185">Reference proteome</keyword>
<organism evidence="11 12">
    <name type="scientific">Neorhizobium lilium</name>
    <dbReference type="NCBI Taxonomy" id="2503024"/>
    <lineage>
        <taxon>Bacteria</taxon>
        <taxon>Pseudomonadati</taxon>
        <taxon>Pseudomonadota</taxon>
        <taxon>Alphaproteobacteria</taxon>
        <taxon>Hyphomicrobiales</taxon>
        <taxon>Rhizobiaceae</taxon>
        <taxon>Rhizobium/Agrobacterium group</taxon>
        <taxon>Neorhizobium</taxon>
    </lineage>
</organism>
<dbReference type="PANTHER" id="PTHR43386:SF1">
    <property type="entry name" value="D,D-DIPEPTIDE TRANSPORT SYSTEM PERMEASE PROTEIN DDPC-RELATED"/>
    <property type="match status" value="1"/>
</dbReference>
<keyword evidence="6" id="KW-0653">Protein transport</keyword>
<keyword evidence="5" id="KW-0571">Peptide transport</keyword>
<keyword evidence="4 9" id="KW-0812">Transmembrane</keyword>
<feature type="transmembrane region" description="Helical" evidence="9">
    <location>
        <begin position="134"/>
        <end position="160"/>
    </location>
</feature>
<dbReference type="RefSeq" id="WP_128441183.1">
    <property type="nucleotide sequence ID" value="NZ_SBIP01000001.1"/>
</dbReference>
<accession>A0A444LM42</accession>
<dbReference type="Pfam" id="PF12911">
    <property type="entry name" value="OppC_N"/>
    <property type="match status" value="1"/>
</dbReference>
<protein>
    <submittedName>
        <fullName evidence="11">ABC transporter permease</fullName>
    </submittedName>
</protein>
<evidence type="ECO:0000256" key="7">
    <source>
        <dbReference type="ARBA" id="ARBA00022989"/>
    </source>
</evidence>
<dbReference type="InterPro" id="IPR025966">
    <property type="entry name" value="OppC_N"/>
</dbReference>
<keyword evidence="3" id="KW-1003">Cell membrane</keyword>
<evidence type="ECO:0000256" key="1">
    <source>
        <dbReference type="ARBA" id="ARBA00004651"/>
    </source>
</evidence>
<evidence type="ECO:0000256" key="5">
    <source>
        <dbReference type="ARBA" id="ARBA00022856"/>
    </source>
</evidence>
<evidence type="ECO:0000256" key="3">
    <source>
        <dbReference type="ARBA" id="ARBA00022475"/>
    </source>
</evidence>
<dbReference type="EMBL" id="SBIP01000001">
    <property type="protein sequence ID" value="RWX81358.1"/>
    <property type="molecule type" value="Genomic_DNA"/>
</dbReference>
<dbReference type="OrthoDB" id="9766870at2"/>
<evidence type="ECO:0000256" key="8">
    <source>
        <dbReference type="ARBA" id="ARBA00023136"/>
    </source>
</evidence>
<keyword evidence="2 9" id="KW-0813">Transport</keyword>
<dbReference type="InterPro" id="IPR050366">
    <property type="entry name" value="BP-dependent_transpt_permease"/>
</dbReference>
<dbReference type="GO" id="GO:0055085">
    <property type="term" value="P:transmembrane transport"/>
    <property type="evidence" value="ECO:0007669"/>
    <property type="project" value="InterPro"/>
</dbReference>
<evidence type="ECO:0000313" key="11">
    <source>
        <dbReference type="EMBL" id="RWX81358.1"/>
    </source>
</evidence>
<dbReference type="GO" id="GO:0005886">
    <property type="term" value="C:plasma membrane"/>
    <property type="evidence" value="ECO:0007669"/>
    <property type="project" value="UniProtKB-SubCell"/>
</dbReference>
<dbReference type="InterPro" id="IPR000515">
    <property type="entry name" value="MetI-like"/>
</dbReference>
<name>A0A444LM42_9HYPH</name>
<proteinExistence type="inferred from homology"/>
<comment type="caution">
    <text evidence="11">The sequence shown here is derived from an EMBL/GenBank/DDBJ whole genome shotgun (WGS) entry which is preliminary data.</text>
</comment>
<feature type="transmembrane region" description="Helical" evidence="9">
    <location>
        <begin position="298"/>
        <end position="319"/>
    </location>
</feature>
<reference evidence="11 12" key="1">
    <citation type="submission" date="2019-01" db="EMBL/GenBank/DDBJ databases">
        <title>The draft genome of Rhizobium sp. 24NR.</title>
        <authorList>
            <person name="Liu L."/>
            <person name="Liang L."/>
            <person name="Shi S."/>
            <person name="Xu L."/>
            <person name="Wang X."/>
            <person name="Li L."/>
            <person name="Zhang X."/>
        </authorList>
    </citation>
    <scope>NUCLEOTIDE SEQUENCE [LARGE SCALE GENOMIC DNA]</scope>
    <source>
        <strain evidence="11 12">24NR</strain>
    </source>
</reference>
<dbReference type="Proteomes" id="UP000287687">
    <property type="component" value="Unassembled WGS sequence"/>
</dbReference>
<dbReference type="Pfam" id="PF00528">
    <property type="entry name" value="BPD_transp_1"/>
    <property type="match status" value="1"/>
</dbReference>
<dbReference type="CDD" id="cd06261">
    <property type="entry name" value="TM_PBP2"/>
    <property type="match status" value="1"/>
</dbReference>
<evidence type="ECO:0000256" key="6">
    <source>
        <dbReference type="ARBA" id="ARBA00022927"/>
    </source>
</evidence>
<evidence type="ECO:0000259" key="10">
    <source>
        <dbReference type="PROSITE" id="PS50928"/>
    </source>
</evidence>
<dbReference type="SUPFAM" id="SSF161098">
    <property type="entry name" value="MetI-like"/>
    <property type="match status" value="1"/>
</dbReference>
<feature type="transmembrane region" description="Helical" evidence="9">
    <location>
        <begin position="181"/>
        <end position="205"/>
    </location>
</feature>